<dbReference type="EMBL" id="CAICTM010001963">
    <property type="protein sequence ID" value="CAB9527251.1"/>
    <property type="molecule type" value="Genomic_DNA"/>
</dbReference>
<dbReference type="AlphaFoldDB" id="A0A9N8EX94"/>
<dbReference type="Proteomes" id="UP001153069">
    <property type="component" value="Unassembled WGS sequence"/>
</dbReference>
<name>A0A9N8EX94_9STRA</name>
<comment type="caution">
    <text evidence="2">The sequence shown here is derived from an EMBL/GenBank/DDBJ whole genome shotgun (WGS) entry which is preliminary data.</text>
</comment>
<protein>
    <recommendedName>
        <fullName evidence="4">KOW domain-containing protein</fullName>
    </recommendedName>
</protein>
<proteinExistence type="predicted"/>
<keyword evidence="3" id="KW-1185">Reference proteome</keyword>
<feature type="region of interest" description="Disordered" evidence="1">
    <location>
        <begin position="58"/>
        <end position="79"/>
    </location>
</feature>
<evidence type="ECO:0000313" key="3">
    <source>
        <dbReference type="Proteomes" id="UP001153069"/>
    </source>
</evidence>
<evidence type="ECO:0000256" key="1">
    <source>
        <dbReference type="SAM" id="MobiDB-lite"/>
    </source>
</evidence>
<evidence type="ECO:0000313" key="2">
    <source>
        <dbReference type="EMBL" id="CAB9527251.1"/>
    </source>
</evidence>
<accession>A0A9N8EX94</accession>
<gene>
    <name evidence="2" type="ORF">SEMRO_1965_G308240.1</name>
</gene>
<feature type="compositionally biased region" description="Basic and acidic residues" evidence="1">
    <location>
        <begin position="60"/>
        <end position="79"/>
    </location>
</feature>
<sequence length="116" mass="13616">MPLKKDYEHREQVKVVAGTYAGKEGIFLRAIGAKKVMCDVEIQGATKSIYYSSIRPAATHAEKRRQEEEIRRQKQEIDRQQQEIDELVETMRSMNITMGRLQEKVDELEHLKRKKL</sequence>
<organism evidence="2 3">
    <name type="scientific">Seminavis robusta</name>
    <dbReference type="NCBI Taxonomy" id="568900"/>
    <lineage>
        <taxon>Eukaryota</taxon>
        <taxon>Sar</taxon>
        <taxon>Stramenopiles</taxon>
        <taxon>Ochrophyta</taxon>
        <taxon>Bacillariophyta</taxon>
        <taxon>Bacillariophyceae</taxon>
        <taxon>Bacillariophycidae</taxon>
        <taxon>Naviculales</taxon>
        <taxon>Naviculaceae</taxon>
        <taxon>Seminavis</taxon>
    </lineage>
</organism>
<reference evidence="2" key="1">
    <citation type="submission" date="2020-06" db="EMBL/GenBank/DDBJ databases">
        <authorList>
            <consortium name="Plant Systems Biology data submission"/>
        </authorList>
    </citation>
    <scope>NUCLEOTIDE SEQUENCE</scope>
    <source>
        <strain evidence="2">D6</strain>
    </source>
</reference>
<evidence type="ECO:0008006" key="4">
    <source>
        <dbReference type="Google" id="ProtNLM"/>
    </source>
</evidence>